<dbReference type="eggNOG" id="ENOG502SWPI">
    <property type="taxonomic scope" value="Eukaryota"/>
</dbReference>
<accession>C5FKH1</accession>
<feature type="region of interest" description="Disordered" evidence="1">
    <location>
        <begin position="53"/>
        <end position="140"/>
    </location>
</feature>
<feature type="compositionally biased region" description="Basic and acidic residues" evidence="1">
    <location>
        <begin position="121"/>
        <end position="140"/>
    </location>
</feature>
<organism evidence="2 3">
    <name type="scientific">Arthroderma otae (strain ATCC MYA-4605 / CBS 113480)</name>
    <name type="common">Microsporum canis</name>
    <dbReference type="NCBI Taxonomy" id="554155"/>
    <lineage>
        <taxon>Eukaryota</taxon>
        <taxon>Fungi</taxon>
        <taxon>Dikarya</taxon>
        <taxon>Ascomycota</taxon>
        <taxon>Pezizomycotina</taxon>
        <taxon>Eurotiomycetes</taxon>
        <taxon>Eurotiomycetidae</taxon>
        <taxon>Onygenales</taxon>
        <taxon>Arthrodermataceae</taxon>
        <taxon>Microsporum</taxon>
    </lineage>
</organism>
<sequence length="140" mass="15108">MPVIWNDAARAKLLMAIVKTSGGKIDYKGIVEFMGPEYNAKCIQNQIQFIKNKANGDKAPGSTPSTPTKGEKKGNSAAGSVKTPTKSPASAKRGHEQAVGPESETTINTPSPANNRRTKKLKTECKKEIKKEIKSEENPL</sequence>
<feature type="compositionally biased region" description="Polar residues" evidence="1">
    <location>
        <begin position="103"/>
        <end position="115"/>
    </location>
</feature>
<name>C5FKH1_ARTOC</name>
<gene>
    <name evidence="2" type="ORF">MCYG_03012</name>
</gene>
<dbReference type="AlphaFoldDB" id="C5FKH1"/>
<keyword evidence="3" id="KW-1185">Reference proteome</keyword>
<proteinExistence type="predicted"/>
<evidence type="ECO:0000313" key="3">
    <source>
        <dbReference type="Proteomes" id="UP000002035"/>
    </source>
</evidence>
<dbReference type="RefSeq" id="XP_002847506.1">
    <property type="nucleotide sequence ID" value="XM_002847460.1"/>
</dbReference>
<dbReference type="Proteomes" id="UP000002035">
    <property type="component" value="Unassembled WGS sequence"/>
</dbReference>
<dbReference type="HOGENOM" id="CLU_122468_2_0_1"/>
<dbReference type="OrthoDB" id="5418867at2759"/>
<dbReference type="VEuPathDB" id="FungiDB:MCYG_03012"/>
<dbReference type="OMA" id="FMGPGCT"/>
<dbReference type="EMBL" id="DS995703">
    <property type="protein sequence ID" value="EEQ30193.1"/>
    <property type="molecule type" value="Genomic_DNA"/>
</dbReference>
<protein>
    <submittedName>
        <fullName evidence="2">Uncharacterized protein</fullName>
    </submittedName>
</protein>
<evidence type="ECO:0000313" key="2">
    <source>
        <dbReference type="EMBL" id="EEQ30193.1"/>
    </source>
</evidence>
<dbReference type="GeneID" id="9225033"/>
<dbReference type="STRING" id="554155.C5FKH1"/>
<evidence type="ECO:0000256" key="1">
    <source>
        <dbReference type="SAM" id="MobiDB-lite"/>
    </source>
</evidence>
<reference evidence="3" key="1">
    <citation type="journal article" date="2012" name="MBio">
        <title>Comparative genome analysis of Trichophyton rubrum and related dermatophytes reveals candidate genes involved in infection.</title>
        <authorList>
            <person name="Martinez D.A."/>
            <person name="Oliver B.G."/>
            <person name="Graeser Y."/>
            <person name="Goldberg J.M."/>
            <person name="Li W."/>
            <person name="Martinez-Rossi N.M."/>
            <person name="Monod M."/>
            <person name="Shelest E."/>
            <person name="Barton R.C."/>
            <person name="Birch E."/>
            <person name="Brakhage A.A."/>
            <person name="Chen Z."/>
            <person name="Gurr S.J."/>
            <person name="Heiman D."/>
            <person name="Heitman J."/>
            <person name="Kosti I."/>
            <person name="Rossi A."/>
            <person name="Saif S."/>
            <person name="Samalova M."/>
            <person name="Saunders C.W."/>
            <person name="Shea T."/>
            <person name="Summerbell R.C."/>
            <person name="Xu J."/>
            <person name="Young S."/>
            <person name="Zeng Q."/>
            <person name="Birren B.W."/>
            <person name="Cuomo C.A."/>
            <person name="White T.C."/>
        </authorList>
    </citation>
    <scope>NUCLEOTIDE SEQUENCE [LARGE SCALE GENOMIC DNA]</scope>
    <source>
        <strain evidence="3">ATCC MYA-4605 / CBS 113480</strain>
    </source>
</reference>